<gene>
    <name evidence="1" type="ORF">SPPYR_1163</name>
</gene>
<dbReference type="EMBL" id="LT598653">
    <property type="protein sequence ID" value="SBV32283.1"/>
    <property type="molecule type" value="Genomic_DNA"/>
</dbReference>
<protein>
    <submittedName>
        <fullName evidence="1">Uncharacterized protein</fullName>
    </submittedName>
</protein>
<evidence type="ECO:0000313" key="1">
    <source>
        <dbReference type="EMBL" id="SBV32283.1"/>
    </source>
</evidence>
<organism evidence="1">
    <name type="scientific">uncultured Sphingopyxis sp</name>
    <dbReference type="NCBI Taxonomy" id="310581"/>
    <lineage>
        <taxon>Bacteria</taxon>
        <taxon>Pseudomonadati</taxon>
        <taxon>Pseudomonadota</taxon>
        <taxon>Alphaproteobacteria</taxon>
        <taxon>Sphingomonadales</taxon>
        <taxon>Sphingomonadaceae</taxon>
        <taxon>Sphingopyxis</taxon>
        <taxon>environmental samples</taxon>
    </lineage>
</organism>
<proteinExistence type="predicted"/>
<reference evidence="1" key="1">
    <citation type="submission" date="2016-03" db="EMBL/GenBank/DDBJ databases">
        <authorList>
            <person name="Ploux O."/>
        </authorList>
    </citation>
    <scope>NUCLEOTIDE SEQUENCE</scope>
    <source>
        <strain evidence="1">UC10</strain>
    </source>
</reference>
<name>A0A1Y5PQI8_9SPHN</name>
<dbReference type="Pfam" id="PF20561">
    <property type="entry name" value="DUF6771"/>
    <property type="match status" value="1"/>
</dbReference>
<dbReference type="InterPro" id="IPR046662">
    <property type="entry name" value="DUF6771"/>
</dbReference>
<dbReference type="AlphaFoldDB" id="A0A1Y5PQI8"/>
<sequence>MAEAILTAPGWARVGITAPAPHFRTVAAHELARVILAAIEAGWVGASAADQPALLL</sequence>
<accession>A0A1Y5PQI8</accession>
<dbReference type="KEGG" id="sphu:SPPYR_1163"/>